<organism evidence="1 2">
    <name type="scientific">Dulcicalothrix desertica PCC 7102</name>
    <dbReference type="NCBI Taxonomy" id="232991"/>
    <lineage>
        <taxon>Bacteria</taxon>
        <taxon>Bacillati</taxon>
        <taxon>Cyanobacteriota</taxon>
        <taxon>Cyanophyceae</taxon>
        <taxon>Nostocales</taxon>
        <taxon>Calotrichaceae</taxon>
        <taxon>Dulcicalothrix</taxon>
    </lineage>
</organism>
<gene>
    <name evidence="1" type="ORF">DSM106972_034550</name>
</gene>
<protein>
    <submittedName>
        <fullName evidence="1">Uncharacterized protein</fullName>
    </submittedName>
</protein>
<reference evidence="1" key="1">
    <citation type="submission" date="2018-12" db="EMBL/GenBank/DDBJ databases">
        <authorList>
            <person name="Will S."/>
            <person name="Neumann-Schaal M."/>
            <person name="Henke P."/>
        </authorList>
    </citation>
    <scope>NUCLEOTIDE SEQUENCE</scope>
    <source>
        <strain evidence="1">PCC 7102</strain>
    </source>
</reference>
<dbReference type="Proteomes" id="UP000271624">
    <property type="component" value="Unassembled WGS sequence"/>
</dbReference>
<evidence type="ECO:0000313" key="1">
    <source>
        <dbReference type="EMBL" id="RUT05448.1"/>
    </source>
</evidence>
<name>A0A3S1CDY4_9CYAN</name>
<evidence type="ECO:0000313" key="2">
    <source>
        <dbReference type="Proteomes" id="UP000271624"/>
    </source>
</evidence>
<reference evidence="1" key="2">
    <citation type="journal article" date="2019" name="Genome Biol. Evol.">
        <title>Day and night: Metabolic profiles and evolutionary relationships of six axenic non-marine cyanobacteria.</title>
        <authorList>
            <person name="Will S.E."/>
            <person name="Henke P."/>
            <person name="Boedeker C."/>
            <person name="Huang S."/>
            <person name="Brinkmann H."/>
            <person name="Rohde M."/>
            <person name="Jarek M."/>
            <person name="Friedl T."/>
            <person name="Seufert S."/>
            <person name="Schumacher M."/>
            <person name="Overmann J."/>
            <person name="Neumann-Schaal M."/>
            <person name="Petersen J."/>
        </authorList>
    </citation>
    <scope>NUCLEOTIDE SEQUENCE [LARGE SCALE GENOMIC DNA]</scope>
    <source>
        <strain evidence="1">PCC 7102</strain>
    </source>
</reference>
<keyword evidence="2" id="KW-1185">Reference proteome</keyword>
<accession>A0A3S1CDY4</accession>
<proteinExistence type="predicted"/>
<dbReference type="EMBL" id="RSCL01000008">
    <property type="protein sequence ID" value="RUT05448.1"/>
    <property type="molecule type" value="Genomic_DNA"/>
</dbReference>
<dbReference type="AlphaFoldDB" id="A0A3S1CDY4"/>
<sequence>MISKNIKSKIMVFLKLRNHQVWDSLNEILNNIDTSVLVKKHLELSDYKINGYWDDQDEYYEEIILPRTLEARLISSSVGIANNKRFLQMRFSLSTYNEKTSRGDSFGELLLIYNEDLEFIDENWDLDINSPFIEVKRA</sequence>
<comment type="caution">
    <text evidence="1">The sequence shown here is derived from an EMBL/GenBank/DDBJ whole genome shotgun (WGS) entry which is preliminary data.</text>
</comment>